<keyword evidence="1" id="KW-0614">Plasmid</keyword>
<protein>
    <submittedName>
        <fullName evidence="1">Uncharacterized protein</fullName>
    </submittedName>
</protein>
<accession>A0A7T2V804</accession>
<reference evidence="1 2" key="1">
    <citation type="submission" date="2020-12" db="EMBL/GenBank/DDBJ databases">
        <title>FDA dAtabase for Regulatory Grade micrObial Sequences (FDA-ARGOS): Supporting development and validation of Infectious Disease Dx tests.</title>
        <authorList>
            <person name="Nelson B."/>
            <person name="Plummer A."/>
            <person name="Tallon L."/>
            <person name="Sadzewicz L."/>
            <person name="Zhao X."/>
            <person name="Boylan J."/>
            <person name="Ott S."/>
            <person name="Bowen H."/>
            <person name="Vavikolanu K."/>
            <person name="Mehta A."/>
            <person name="Aluvathingal J."/>
            <person name="Nadendla S."/>
            <person name="Myers T."/>
            <person name="Yan Y."/>
            <person name="Sichtig H."/>
        </authorList>
    </citation>
    <scope>NUCLEOTIDE SEQUENCE [LARGE SCALE GENOMIC DNA]</scope>
    <source>
        <strain evidence="1 2">FDAARGOS_920</strain>
        <plasmid evidence="1 2">unnamed</plasmid>
    </source>
</reference>
<keyword evidence="2" id="KW-1185">Reference proteome</keyword>
<name>A0A7T2V804_9BACI</name>
<dbReference type="Proteomes" id="UP000594791">
    <property type="component" value="Plasmid unnamed"/>
</dbReference>
<gene>
    <name evidence="1" type="ORF">I6G77_28015</name>
</gene>
<proteinExistence type="predicted"/>
<geneLocation type="plasmid" evidence="1 2">
    <name>unnamed</name>
</geneLocation>
<evidence type="ECO:0000313" key="2">
    <source>
        <dbReference type="Proteomes" id="UP000594791"/>
    </source>
</evidence>
<evidence type="ECO:0000313" key="1">
    <source>
        <dbReference type="EMBL" id="QPR80659.1"/>
    </source>
</evidence>
<sequence length="672" mass="80053">MDVVNIYKKLSDETFNLLKTHDYVGYARNSDYLIELFKHTVTKVNNLSNSKIIKSFDDILEALLDNMYKDKYYKETIELTNKYLEVIEEIDNQKKYNIYYPSAIEKQIRLIAKNEIIEEIQEIENLVYQINRIQKIRANEIVYYNQLYYISLHKNREISAEDKVNLKRKFLRWLISNINYNNDKSLKTSSLKTIYAYIRNFTLNDELGDFNLLLNQVYTANKLSQNRNSDKIFTVVFFYIYYISIKEKDVDARTKENASLLFKNELKIENLKVIEVIREFKISDIWSFYLELKKEFSDFNWEVMKENEVKSLQMDAYFKEYFLFLNLILQQNIYITDKRIFKPLELEEIRGLVKYFDNKGFLLASFYDNFKDFLNLIMDEAVEKEKVFEQIKVNNAFGSLLINTYKDRVLTNLREFKKNEKVLENIQNDIANIDKEFGKWAFKDFYKDAINEDSNKLVVKNILKVKIDVENYGENVILVGRNLADTIVGIYENYLMGKLQIYTEKINLKFRDTDKISRILRNIEELNKKYALAVNSKITSTNFEQKFFAFEDRGSIDNYNFKMNKILMQQREFKQFEGQFYLDGNLLELFNFSLNVGLRELEEVEIEEELDEFKSEGDIYQIPTYNGKINLILNKDEAVEYVKNKNYMLDIILSGEISLLSDRIGSVVQLDN</sequence>
<dbReference type="RefSeq" id="WP_042514422.1">
    <property type="nucleotide sequence ID" value="NZ_CP065740.1"/>
</dbReference>
<organism evidence="1 2">
    <name type="scientific">Bacillus tropicus</name>
    <dbReference type="NCBI Taxonomy" id="2026188"/>
    <lineage>
        <taxon>Bacteria</taxon>
        <taxon>Bacillati</taxon>
        <taxon>Bacillota</taxon>
        <taxon>Bacilli</taxon>
        <taxon>Bacillales</taxon>
        <taxon>Bacillaceae</taxon>
        <taxon>Bacillus</taxon>
        <taxon>Bacillus cereus group</taxon>
    </lineage>
</organism>
<dbReference type="EMBL" id="CP065740">
    <property type="protein sequence ID" value="QPR80659.1"/>
    <property type="molecule type" value="Genomic_DNA"/>
</dbReference>